<name>A0A6L7HYX3_9GAMM</name>
<dbReference type="EMBL" id="WRPA01000011">
    <property type="protein sequence ID" value="MXR69507.1"/>
    <property type="molecule type" value="Genomic_DNA"/>
</dbReference>
<keyword evidence="2" id="KW-1185">Reference proteome</keyword>
<sequence>MESANPSTESVRCQACVCDDADWCHLQETTKLLLLATAQIELSLTDGDHNVTGLGQLFTQMAEHLSEVNRHLHGNADTPEAILAHSDGLMQAIDSGVMAFQFYDRISQRLNHVITALSLMEAMLGDKTRRHSQAAWMHLQGEIQAHYSLDCERQMFAALLEGVPIHEALNAYRETHLHQTKPDVELF</sequence>
<reference evidence="1 2" key="1">
    <citation type="submission" date="2019-12" db="EMBL/GenBank/DDBJ databases">
        <title>Shewanella insulae sp. nov., isolated from a tidal flat.</title>
        <authorList>
            <person name="Yoon J.-H."/>
        </authorList>
    </citation>
    <scope>NUCLEOTIDE SEQUENCE [LARGE SCALE GENOMIC DNA]</scope>
    <source>
        <strain evidence="1 2">JBTF-M18</strain>
    </source>
</reference>
<accession>A0A6L7HYX3</accession>
<gene>
    <name evidence="1" type="ORF">GNT65_12625</name>
</gene>
<comment type="caution">
    <text evidence="1">The sequence shown here is derived from an EMBL/GenBank/DDBJ whole genome shotgun (WGS) entry which is preliminary data.</text>
</comment>
<evidence type="ECO:0008006" key="3">
    <source>
        <dbReference type="Google" id="ProtNLM"/>
    </source>
</evidence>
<protein>
    <recommendedName>
        <fullName evidence="3">Chemotaxis protein</fullName>
    </recommendedName>
</protein>
<organism evidence="1 2">
    <name type="scientific">Shewanella insulae</name>
    <dbReference type="NCBI Taxonomy" id="2681496"/>
    <lineage>
        <taxon>Bacteria</taxon>
        <taxon>Pseudomonadati</taxon>
        <taxon>Pseudomonadota</taxon>
        <taxon>Gammaproteobacteria</taxon>
        <taxon>Alteromonadales</taxon>
        <taxon>Shewanellaceae</taxon>
        <taxon>Shewanella</taxon>
    </lineage>
</organism>
<dbReference type="AlphaFoldDB" id="A0A6L7HYX3"/>
<evidence type="ECO:0000313" key="1">
    <source>
        <dbReference type="EMBL" id="MXR69507.1"/>
    </source>
</evidence>
<proteinExistence type="predicted"/>
<dbReference type="Proteomes" id="UP000474778">
    <property type="component" value="Unassembled WGS sequence"/>
</dbReference>
<evidence type="ECO:0000313" key="2">
    <source>
        <dbReference type="Proteomes" id="UP000474778"/>
    </source>
</evidence>
<dbReference type="RefSeq" id="WP_160796718.1">
    <property type="nucleotide sequence ID" value="NZ_CANMWR010000004.1"/>
</dbReference>